<name>A0ABM6FBD1_9BURK</name>
<feature type="transmembrane region" description="Helical" evidence="1">
    <location>
        <begin position="450"/>
        <end position="479"/>
    </location>
</feature>
<feature type="transmembrane region" description="Helical" evidence="1">
    <location>
        <begin position="131"/>
        <end position="155"/>
    </location>
</feature>
<organism evidence="2 3">
    <name type="scientific">Cupriavidus malaysiensis</name>
    <dbReference type="NCBI Taxonomy" id="367825"/>
    <lineage>
        <taxon>Bacteria</taxon>
        <taxon>Pseudomonadati</taxon>
        <taxon>Pseudomonadota</taxon>
        <taxon>Betaproteobacteria</taxon>
        <taxon>Burkholderiales</taxon>
        <taxon>Burkholderiaceae</taxon>
        <taxon>Cupriavidus</taxon>
    </lineage>
</organism>
<feature type="transmembrane region" description="Helical" evidence="1">
    <location>
        <begin position="407"/>
        <end position="430"/>
    </location>
</feature>
<keyword evidence="1" id="KW-0472">Membrane</keyword>
<accession>A0ABM6FBD1</accession>
<feature type="transmembrane region" description="Helical" evidence="1">
    <location>
        <begin position="314"/>
        <end position="333"/>
    </location>
</feature>
<reference evidence="2 3" key="1">
    <citation type="submission" date="2016-10" db="EMBL/GenBank/DDBJ databases">
        <title>Complete genome sequences of three Cupriavidus strains isolated from various Malaysian environments.</title>
        <authorList>
            <person name="Abdullah A.A.-A."/>
            <person name="Shafie N.A.H."/>
            <person name="Lau N.S."/>
        </authorList>
    </citation>
    <scope>NUCLEOTIDE SEQUENCE [LARGE SCALE GENOMIC DNA]</scope>
    <source>
        <strain evidence="2 3">USMAA1020</strain>
    </source>
</reference>
<feature type="transmembrane region" description="Helical" evidence="1">
    <location>
        <begin position="6"/>
        <end position="27"/>
    </location>
</feature>
<dbReference type="EMBL" id="CP017755">
    <property type="protein sequence ID" value="AOZ08988.1"/>
    <property type="molecule type" value="Genomic_DNA"/>
</dbReference>
<evidence type="ECO:0000256" key="1">
    <source>
        <dbReference type="SAM" id="Phobius"/>
    </source>
</evidence>
<proteinExistence type="predicted"/>
<sequence length="511" mass="52478">MQQDVVIGAAHWIYLLGVAVIVLTMILRANVVVPAITGTFLVIFALTGSPIQALGGIFSASLVAAKELFNIFLVIAFMTALLNALKTLRSDIRMVEPFRVVMKNGHSAFFILAAITYVISLFFWPTPAVPLVSAILLPAAIAAGLPPLAGAMAIAIAGQGMALSSDYVIGVAPGISAKAAGAAVSAAVVADRALTLSIITGAIALSLAYLSMRKHIVPASGLLLDRWQARAGGAQPVDGGGTFDKAELARGTSHEEPLVTEQNIAASLSMVERRRIKWSKCFALVTPLAFLCVVAIMVMPKLGSDIADLKGGEAAALVGGVAAVLMMLATLAAEGPRRMLDVCPEHITDGFVFAFKAMGSVLPIAGFFFVGAGETAAQILGLPPGKAPSLLFELIQAYQHMIPDNHVLVAFGVLLVGMITGIDGSGFAGLPLTGTLAGALGPVVGFDPATLAAVGQMGAVWTGGGTLVAWSSLIAVAGFARVPVLEAVRALLIPVLIGLACSTAAAMLIWS</sequence>
<evidence type="ECO:0000313" key="3">
    <source>
        <dbReference type="Proteomes" id="UP000177515"/>
    </source>
</evidence>
<feature type="transmembrane region" description="Helical" evidence="1">
    <location>
        <begin position="167"/>
        <end position="188"/>
    </location>
</feature>
<evidence type="ECO:0008006" key="4">
    <source>
        <dbReference type="Google" id="ProtNLM"/>
    </source>
</evidence>
<keyword evidence="1" id="KW-1133">Transmembrane helix</keyword>
<gene>
    <name evidence="2" type="ORF">BKK80_24310</name>
</gene>
<feature type="transmembrane region" description="Helical" evidence="1">
    <location>
        <begin position="39"/>
        <end position="62"/>
    </location>
</feature>
<dbReference type="Proteomes" id="UP000177515">
    <property type="component" value="Chromosome 2"/>
</dbReference>
<feature type="transmembrane region" description="Helical" evidence="1">
    <location>
        <begin position="68"/>
        <end position="85"/>
    </location>
</feature>
<keyword evidence="1" id="KW-0812">Transmembrane</keyword>
<feature type="transmembrane region" description="Helical" evidence="1">
    <location>
        <begin position="106"/>
        <end position="125"/>
    </location>
</feature>
<feature type="transmembrane region" description="Helical" evidence="1">
    <location>
        <begin position="194"/>
        <end position="212"/>
    </location>
</feature>
<feature type="transmembrane region" description="Helical" evidence="1">
    <location>
        <begin position="281"/>
        <end position="302"/>
    </location>
</feature>
<keyword evidence="3" id="KW-1185">Reference proteome</keyword>
<protein>
    <recommendedName>
        <fullName evidence="4">Transporter</fullName>
    </recommendedName>
</protein>
<feature type="transmembrane region" description="Helical" evidence="1">
    <location>
        <begin position="491"/>
        <end position="510"/>
    </location>
</feature>
<evidence type="ECO:0000313" key="2">
    <source>
        <dbReference type="EMBL" id="AOZ08988.1"/>
    </source>
</evidence>
<dbReference type="RefSeq" id="WP_071021420.1">
    <property type="nucleotide sequence ID" value="NZ_CP017755.1"/>
</dbReference>